<proteinExistence type="predicted"/>
<reference evidence="2" key="1">
    <citation type="submission" date="2022-11" db="UniProtKB">
        <authorList>
            <consortium name="WormBaseParasite"/>
        </authorList>
    </citation>
    <scope>IDENTIFICATION</scope>
</reference>
<dbReference type="Proteomes" id="UP000887577">
    <property type="component" value="Unplaced"/>
</dbReference>
<evidence type="ECO:0000313" key="1">
    <source>
        <dbReference type="Proteomes" id="UP000887577"/>
    </source>
</evidence>
<name>A0A914Y903_9BILA</name>
<sequence length="241" mass="28154">MVRINQNPEQVHIRVGAPAEHHVEQEPIIHQAIIGQPLNAQNNMEPAALNIQQHVFEQPDIEFEEEIVQELIPPHAEHDDVFDGDIFDADDILSDLSNDEDEMEQQIMEEINRFNEPLLQQPNELIDLTEDEPPVYETDLKHIERIHDKGERFEVLPIDMNSYVHETRQLDKDWNYVYTLIDELSISNEKMREAVAINDTQQEPEKAEAIRETLDLHNDIANYIKQRMTQLNAQTEKINNV</sequence>
<protein>
    <submittedName>
        <fullName evidence="2">Uncharacterized protein</fullName>
    </submittedName>
</protein>
<evidence type="ECO:0000313" key="2">
    <source>
        <dbReference type="WBParaSite" id="PSU_v2.g15234.t1"/>
    </source>
</evidence>
<organism evidence="1 2">
    <name type="scientific">Panagrolaimus superbus</name>
    <dbReference type="NCBI Taxonomy" id="310955"/>
    <lineage>
        <taxon>Eukaryota</taxon>
        <taxon>Metazoa</taxon>
        <taxon>Ecdysozoa</taxon>
        <taxon>Nematoda</taxon>
        <taxon>Chromadorea</taxon>
        <taxon>Rhabditida</taxon>
        <taxon>Tylenchina</taxon>
        <taxon>Panagrolaimomorpha</taxon>
        <taxon>Panagrolaimoidea</taxon>
        <taxon>Panagrolaimidae</taxon>
        <taxon>Panagrolaimus</taxon>
    </lineage>
</organism>
<keyword evidence="1" id="KW-1185">Reference proteome</keyword>
<accession>A0A914Y903</accession>
<dbReference type="AlphaFoldDB" id="A0A914Y903"/>
<dbReference type="WBParaSite" id="PSU_v2.g15234.t1">
    <property type="protein sequence ID" value="PSU_v2.g15234.t1"/>
    <property type="gene ID" value="PSU_v2.g15234"/>
</dbReference>